<evidence type="ECO:0000256" key="1">
    <source>
        <dbReference type="SAM" id="MobiDB-lite"/>
    </source>
</evidence>
<reference evidence="3" key="1">
    <citation type="submission" date="2025-08" db="UniProtKB">
        <authorList>
            <consortium name="RefSeq"/>
        </authorList>
    </citation>
    <scope>IDENTIFICATION</scope>
    <source>
        <tissue evidence="3">Whole body</tissue>
    </source>
</reference>
<dbReference type="PANTHER" id="PTHR16489">
    <property type="entry name" value="GH11727P"/>
    <property type="match status" value="1"/>
</dbReference>
<feature type="region of interest" description="Disordered" evidence="1">
    <location>
        <begin position="78"/>
        <end position="188"/>
    </location>
</feature>
<dbReference type="Proteomes" id="UP000694924">
    <property type="component" value="Unplaced"/>
</dbReference>
<feature type="compositionally biased region" description="Acidic residues" evidence="1">
    <location>
        <begin position="129"/>
        <end position="161"/>
    </location>
</feature>
<gene>
    <name evidence="3" type="primary">LOC107070043</name>
</gene>
<keyword evidence="2" id="KW-1185">Reference proteome</keyword>
<accession>A0ABM1IT26</accession>
<feature type="compositionally biased region" description="Acidic residues" evidence="1">
    <location>
        <begin position="172"/>
        <end position="183"/>
    </location>
</feature>
<dbReference type="RefSeq" id="XP_015183363.1">
    <property type="nucleotide sequence ID" value="XM_015327877.1"/>
</dbReference>
<feature type="compositionally biased region" description="Polar residues" evidence="1">
    <location>
        <begin position="78"/>
        <end position="87"/>
    </location>
</feature>
<protein>
    <submittedName>
        <fullName evidence="3">Suppressor protein SRP40</fullName>
    </submittedName>
</protein>
<name>A0ABM1IT26_POLDO</name>
<evidence type="ECO:0000313" key="3">
    <source>
        <dbReference type="RefSeq" id="XP_015183363.1"/>
    </source>
</evidence>
<dbReference type="PANTHER" id="PTHR16489:SF12">
    <property type="entry name" value="GH11727P"/>
    <property type="match status" value="1"/>
</dbReference>
<sequence>MVIPGLDTMEPLSNELVKTPDLAQCCGSEDDVDFSRYPSPIDNENSPTAASERVRQNFRARTWQICFREIVPTKMILTNSGPLNSGPNVPPTPEFLSNDETKTESTLLSDSSDSSSSCEIIFNDSTELNNEEGNSEFDIYGSDDNDDNDTETSDDDSEENDSCSSSSSSSENESDSESEDDSIENTNECNCRRRTTKKVTFDLSPVVHTMFKWDYAYRAARKGPWEEMARDRCRFNGRINNCHLILSPVLQDDHRVRVWTERFS</sequence>
<proteinExistence type="predicted"/>
<feature type="compositionally biased region" description="Low complexity" evidence="1">
    <location>
        <begin position="162"/>
        <end position="171"/>
    </location>
</feature>
<evidence type="ECO:0000313" key="2">
    <source>
        <dbReference type="Proteomes" id="UP000694924"/>
    </source>
</evidence>
<dbReference type="GeneID" id="107070043"/>
<organism evidence="2 3">
    <name type="scientific">Polistes dominula</name>
    <name type="common">European paper wasp</name>
    <name type="synonym">Vespa dominula</name>
    <dbReference type="NCBI Taxonomy" id="743375"/>
    <lineage>
        <taxon>Eukaryota</taxon>
        <taxon>Metazoa</taxon>
        <taxon>Ecdysozoa</taxon>
        <taxon>Arthropoda</taxon>
        <taxon>Hexapoda</taxon>
        <taxon>Insecta</taxon>
        <taxon>Pterygota</taxon>
        <taxon>Neoptera</taxon>
        <taxon>Endopterygota</taxon>
        <taxon>Hymenoptera</taxon>
        <taxon>Apocrita</taxon>
        <taxon>Aculeata</taxon>
        <taxon>Vespoidea</taxon>
        <taxon>Vespidae</taxon>
        <taxon>Polistinae</taxon>
        <taxon>Polistini</taxon>
        <taxon>Polistes</taxon>
    </lineage>
</organism>
<dbReference type="InterPro" id="IPR051254">
    <property type="entry name" value="PPP1R15"/>
</dbReference>